<evidence type="ECO:0000313" key="1">
    <source>
        <dbReference type="EMBL" id="KAG5584614.1"/>
    </source>
</evidence>
<sequence>MEPFEDRHEIEEFRTRLGMQQAVANANGKIWAFIDEVLEYEIIRDDDQMLTVIVKNQWMGSEVMISLVYVKCIQRERLQLWESMYDLANTTNLSWVIGGDFNVISNEEKKLGGRPVTEAEIRDFNHWINVCNLEDKGFKGNKYTWWNGRTEEDCIFKRLDRVLCNEQLQNVFPAMEIEHLVRNRSDPDPSIYNRERLHKVQADFKKQLHREKEFWKQKARMEWFKEGERNTKFFHTIIKGRRSIMRINRVQTEQREWLEEQEAIAEAAVDFYIRQFTKQTYSEDFEMLNELHVVINDDKNEELQR</sequence>
<evidence type="ECO:0008006" key="3">
    <source>
        <dbReference type="Google" id="ProtNLM"/>
    </source>
</evidence>
<accession>A0A9J5XBI3</accession>
<reference evidence="1 2" key="1">
    <citation type="submission" date="2020-09" db="EMBL/GenBank/DDBJ databases">
        <title>De no assembly of potato wild relative species, Solanum commersonii.</title>
        <authorList>
            <person name="Cho K."/>
        </authorList>
    </citation>
    <scope>NUCLEOTIDE SEQUENCE [LARGE SCALE GENOMIC DNA]</scope>
    <source>
        <strain evidence="1">LZ3.2</strain>
        <tissue evidence="1">Leaf</tissue>
    </source>
</reference>
<dbReference type="Gene3D" id="3.60.10.10">
    <property type="entry name" value="Endonuclease/exonuclease/phosphatase"/>
    <property type="match status" value="1"/>
</dbReference>
<comment type="caution">
    <text evidence="1">The sequence shown here is derived from an EMBL/GenBank/DDBJ whole genome shotgun (WGS) entry which is preliminary data.</text>
</comment>
<proteinExistence type="predicted"/>
<dbReference type="AlphaFoldDB" id="A0A9J5XBI3"/>
<gene>
    <name evidence="1" type="ORF">H5410_045048</name>
</gene>
<evidence type="ECO:0000313" key="2">
    <source>
        <dbReference type="Proteomes" id="UP000824120"/>
    </source>
</evidence>
<dbReference type="PANTHER" id="PTHR33710:SF71">
    <property type="entry name" value="ENDONUCLEASE_EXONUCLEASE_PHOSPHATASE DOMAIN-CONTAINING PROTEIN"/>
    <property type="match status" value="1"/>
</dbReference>
<dbReference type="OrthoDB" id="1930966at2759"/>
<dbReference type="EMBL" id="JACXVP010000009">
    <property type="protein sequence ID" value="KAG5584614.1"/>
    <property type="molecule type" value="Genomic_DNA"/>
</dbReference>
<dbReference type="PANTHER" id="PTHR33710">
    <property type="entry name" value="BNAC02G09200D PROTEIN"/>
    <property type="match status" value="1"/>
</dbReference>
<keyword evidence="2" id="KW-1185">Reference proteome</keyword>
<dbReference type="InterPro" id="IPR036691">
    <property type="entry name" value="Endo/exonu/phosph_ase_sf"/>
</dbReference>
<dbReference type="Proteomes" id="UP000824120">
    <property type="component" value="Chromosome 9"/>
</dbReference>
<protein>
    <recommendedName>
        <fullName evidence="3">Endonuclease/exonuclease/phosphatase domain-containing protein</fullName>
    </recommendedName>
</protein>
<organism evidence="1 2">
    <name type="scientific">Solanum commersonii</name>
    <name type="common">Commerson's wild potato</name>
    <name type="synonym">Commerson's nightshade</name>
    <dbReference type="NCBI Taxonomy" id="4109"/>
    <lineage>
        <taxon>Eukaryota</taxon>
        <taxon>Viridiplantae</taxon>
        <taxon>Streptophyta</taxon>
        <taxon>Embryophyta</taxon>
        <taxon>Tracheophyta</taxon>
        <taxon>Spermatophyta</taxon>
        <taxon>Magnoliopsida</taxon>
        <taxon>eudicotyledons</taxon>
        <taxon>Gunneridae</taxon>
        <taxon>Pentapetalae</taxon>
        <taxon>asterids</taxon>
        <taxon>lamiids</taxon>
        <taxon>Solanales</taxon>
        <taxon>Solanaceae</taxon>
        <taxon>Solanoideae</taxon>
        <taxon>Solaneae</taxon>
        <taxon>Solanum</taxon>
    </lineage>
</organism>
<dbReference type="SUPFAM" id="SSF56219">
    <property type="entry name" value="DNase I-like"/>
    <property type="match status" value="1"/>
</dbReference>
<name>A0A9J5XBI3_SOLCO</name>